<organism evidence="3 4">
    <name type="scientific">Eimeria maxima</name>
    <name type="common">Coccidian parasite</name>
    <dbReference type="NCBI Taxonomy" id="5804"/>
    <lineage>
        <taxon>Eukaryota</taxon>
        <taxon>Sar</taxon>
        <taxon>Alveolata</taxon>
        <taxon>Apicomplexa</taxon>
        <taxon>Conoidasida</taxon>
        <taxon>Coccidia</taxon>
        <taxon>Eucoccidiorida</taxon>
        <taxon>Eimeriorina</taxon>
        <taxon>Eimeriidae</taxon>
        <taxon>Eimeria</taxon>
    </lineage>
</organism>
<dbReference type="Proteomes" id="UP000030763">
    <property type="component" value="Unassembled WGS sequence"/>
</dbReference>
<dbReference type="VEuPathDB" id="ToxoDB:EMWEY_00004860"/>
<dbReference type="OMA" id="NEAFKMQ"/>
<dbReference type="OrthoDB" id="10591921at2759"/>
<feature type="coiled-coil region" evidence="1">
    <location>
        <begin position="239"/>
        <end position="266"/>
    </location>
</feature>
<evidence type="ECO:0000256" key="1">
    <source>
        <dbReference type="SAM" id="Coils"/>
    </source>
</evidence>
<evidence type="ECO:0000313" key="4">
    <source>
        <dbReference type="Proteomes" id="UP000030763"/>
    </source>
</evidence>
<evidence type="ECO:0000313" key="3">
    <source>
        <dbReference type="EMBL" id="CDJ59869.1"/>
    </source>
</evidence>
<dbReference type="EMBL" id="HG720943">
    <property type="protein sequence ID" value="CDJ59869.1"/>
    <property type="molecule type" value="Genomic_DNA"/>
</dbReference>
<feature type="region of interest" description="Disordered" evidence="2">
    <location>
        <begin position="274"/>
        <end position="353"/>
    </location>
</feature>
<sequence length="446" mass="46571">EARQKLEKEVAELREQLAARDELKKAYQTLQKENENLQSKLNAVGALGKQAGPSSAGDRSSEEHEMPVSDSHADYAAVAKERDRLAERVKALEHELAILRDSKKAALANTAPPDMKLQGSKAIPVRKERGSSSAGPLGKPQAQLAKGLEEEASAHVGEETTAQERAKINALEREVVTLRQQVADGQKIKEDYAALVEEVKQLQSENDAFKMQAKGPKASPVKDVGENICEETALTAAKVAELVKERDSLQGRVRDLEEELAAFRFTPVSPVKATLAPKSLSSSTSSAPPLQPLLSKKPPAPSSKLGKSAAVSFTAVHSESSPGGAGTCEASSGAAEPPVVQPGRKPSVLKPGEVAAKAYSPDIASEPKADAASPAKAVLPLSQKVPGSLFSKAVTTPAAATPAEGATAAKGAKAKLTVAAAKPLVPVSSLPSSSSLPLSLQLAYQP</sequence>
<feature type="non-terminal residue" evidence="3">
    <location>
        <position position="1"/>
    </location>
</feature>
<feature type="compositionally biased region" description="Low complexity" evidence="2">
    <location>
        <begin position="427"/>
        <end position="440"/>
    </location>
</feature>
<feature type="compositionally biased region" description="Low complexity" evidence="2">
    <location>
        <begin position="274"/>
        <end position="310"/>
    </location>
</feature>
<protein>
    <submittedName>
        <fullName evidence="3">Uncharacterized protein</fullName>
    </submittedName>
</protein>
<feature type="region of interest" description="Disordered" evidence="2">
    <location>
        <begin position="106"/>
        <end position="163"/>
    </location>
</feature>
<dbReference type="RefSeq" id="XP_013336514.1">
    <property type="nucleotide sequence ID" value="XM_013481060.1"/>
</dbReference>
<accession>U6MBK8</accession>
<keyword evidence="1" id="KW-0175">Coiled coil</keyword>
<feature type="region of interest" description="Disordered" evidence="2">
    <location>
        <begin position="427"/>
        <end position="446"/>
    </location>
</feature>
<dbReference type="AlphaFoldDB" id="U6MBK8"/>
<reference evidence="3" key="2">
    <citation type="submission" date="2013-10" db="EMBL/GenBank/DDBJ databases">
        <authorList>
            <person name="Aslett M."/>
        </authorList>
    </citation>
    <scope>NUCLEOTIDE SEQUENCE [LARGE SCALE GENOMIC DNA]</scope>
    <source>
        <strain evidence="3">Weybridge</strain>
    </source>
</reference>
<keyword evidence="4" id="KW-1185">Reference proteome</keyword>
<gene>
    <name evidence="3" type="ORF">EMWEY_00004860</name>
</gene>
<feature type="compositionally biased region" description="Basic and acidic residues" evidence="2">
    <location>
        <begin position="59"/>
        <end position="73"/>
    </location>
</feature>
<name>U6MBK8_EIMMA</name>
<evidence type="ECO:0000256" key="2">
    <source>
        <dbReference type="SAM" id="MobiDB-lite"/>
    </source>
</evidence>
<proteinExistence type="predicted"/>
<feature type="compositionally biased region" description="Basic and acidic residues" evidence="2">
    <location>
        <begin position="147"/>
        <end position="163"/>
    </location>
</feature>
<reference evidence="3" key="1">
    <citation type="submission" date="2013-10" db="EMBL/GenBank/DDBJ databases">
        <title>Genomic analysis of the causative agents of coccidiosis in chickens.</title>
        <authorList>
            <person name="Reid A.J."/>
            <person name="Blake D."/>
            <person name="Billington K."/>
            <person name="Browne H."/>
            <person name="Dunn M."/>
            <person name="Hung S."/>
            <person name="Kawahara F."/>
            <person name="Miranda-Saavedra D."/>
            <person name="Mourier T."/>
            <person name="Nagra H."/>
            <person name="Otto T.D."/>
            <person name="Rawlings N."/>
            <person name="Sanchez A."/>
            <person name="Sanders M."/>
            <person name="Subramaniam C."/>
            <person name="Tay Y."/>
            <person name="Dear P."/>
            <person name="Doerig C."/>
            <person name="Gruber A."/>
            <person name="Parkinson J."/>
            <person name="Shirley M."/>
            <person name="Wan K.L."/>
            <person name="Berriman M."/>
            <person name="Tomley F."/>
            <person name="Pain A."/>
        </authorList>
    </citation>
    <scope>NUCLEOTIDE SEQUENCE [LARGE SCALE GENOMIC DNA]</scope>
    <source>
        <strain evidence="3">Weybridge</strain>
    </source>
</reference>
<feature type="region of interest" description="Disordered" evidence="2">
    <location>
        <begin position="43"/>
        <end position="73"/>
    </location>
</feature>
<dbReference type="GeneID" id="25334472"/>